<feature type="transmembrane region" description="Helical" evidence="13">
    <location>
        <begin position="133"/>
        <end position="162"/>
    </location>
</feature>
<dbReference type="AlphaFoldDB" id="A0A9D2UGR3"/>
<feature type="transmembrane region" description="Helical" evidence="13">
    <location>
        <begin position="239"/>
        <end position="261"/>
    </location>
</feature>
<proteinExistence type="inferred from homology"/>
<evidence type="ECO:0000256" key="11">
    <source>
        <dbReference type="ARBA" id="ARBA00023136"/>
    </source>
</evidence>
<feature type="transmembrane region" description="Helical" evidence="13">
    <location>
        <begin position="326"/>
        <end position="346"/>
    </location>
</feature>
<dbReference type="PANTHER" id="PTHR32024:SF2">
    <property type="entry name" value="TRK SYSTEM POTASSIUM UPTAKE PROTEIN TRKG-RELATED"/>
    <property type="match status" value="1"/>
</dbReference>
<name>A0A9D2UGR3_9BACT</name>
<dbReference type="GO" id="GO:0015379">
    <property type="term" value="F:potassium:chloride symporter activity"/>
    <property type="evidence" value="ECO:0007669"/>
    <property type="project" value="InterPro"/>
</dbReference>
<evidence type="ECO:0000256" key="8">
    <source>
        <dbReference type="ARBA" id="ARBA00022958"/>
    </source>
</evidence>
<evidence type="ECO:0000256" key="5">
    <source>
        <dbReference type="ARBA" id="ARBA00022519"/>
    </source>
</evidence>
<feature type="transmembrane region" description="Helical" evidence="13">
    <location>
        <begin position="183"/>
        <end position="207"/>
    </location>
</feature>
<keyword evidence="10" id="KW-0406">Ion transport</keyword>
<protein>
    <submittedName>
        <fullName evidence="14">TrkH family potassium uptake protein</fullName>
    </submittedName>
</protein>
<feature type="transmembrane region" description="Helical" evidence="13">
    <location>
        <begin position="391"/>
        <end position="414"/>
    </location>
</feature>
<evidence type="ECO:0000313" key="14">
    <source>
        <dbReference type="EMBL" id="HJD52210.1"/>
    </source>
</evidence>
<dbReference type="PIRSF" id="PIRSF006247">
    <property type="entry name" value="TrkH"/>
    <property type="match status" value="1"/>
</dbReference>
<feature type="binding site" evidence="12">
    <location>
        <position position="434"/>
    </location>
    <ligand>
        <name>K(+)</name>
        <dbReference type="ChEBI" id="CHEBI:29103"/>
    </ligand>
</feature>
<feature type="transmembrane region" description="Helical" evidence="13">
    <location>
        <begin position="7"/>
        <end position="31"/>
    </location>
</feature>
<feature type="binding site" evidence="12">
    <location>
        <position position="220"/>
    </location>
    <ligand>
        <name>K(+)</name>
        <dbReference type="ChEBI" id="CHEBI:29103"/>
    </ligand>
</feature>
<evidence type="ECO:0000256" key="13">
    <source>
        <dbReference type="SAM" id="Phobius"/>
    </source>
</evidence>
<evidence type="ECO:0000256" key="9">
    <source>
        <dbReference type="ARBA" id="ARBA00022989"/>
    </source>
</evidence>
<evidence type="ECO:0000256" key="7">
    <source>
        <dbReference type="ARBA" id="ARBA00022692"/>
    </source>
</evidence>
<evidence type="ECO:0000256" key="6">
    <source>
        <dbReference type="ARBA" id="ARBA00022538"/>
    </source>
</evidence>
<comment type="similarity">
    <text evidence="2">Belongs to the TrkH potassium transport family.</text>
</comment>
<dbReference type="GO" id="GO:0005886">
    <property type="term" value="C:plasma membrane"/>
    <property type="evidence" value="ECO:0007669"/>
    <property type="project" value="UniProtKB-SubCell"/>
</dbReference>
<keyword evidence="4" id="KW-1003">Cell membrane</keyword>
<keyword evidence="12" id="KW-0479">Metal-binding</keyword>
<keyword evidence="9 13" id="KW-1133">Transmembrane helix</keyword>
<keyword evidence="7 13" id="KW-0812">Transmembrane</keyword>
<dbReference type="GO" id="GO:0046872">
    <property type="term" value="F:metal ion binding"/>
    <property type="evidence" value="ECO:0007669"/>
    <property type="project" value="UniProtKB-KW"/>
</dbReference>
<keyword evidence="6" id="KW-0633">Potassium transport</keyword>
<evidence type="ECO:0000256" key="10">
    <source>
        <dbReference type="ARBA" id="ARBA00023065"/>
    </source>
</evidence>
<dbReference type="InterPro" id="IPR004772">
    <property type="entry name" value="TrkH"/>
</dbReference>
<feature type="binding site" evidence="12">
    <location>
        <position position="111"/>
    </location>
    <ligand>
        <name>K(+)</name>
        <dbReference type="ChEBI" id="CHEBI:29103"/>
    </ligand>
</feature>
<evidence type="ECO:0000256" key="4">
    <source>
        <dbReference type="ARBA" id="ARBA00022475"/>
    </source>
</evidence>
<keyword evidence="3" id="KW-0813">Transport</keyword>
<feature type="binding site" evidence="12">
    <location>
        <position position="112"/>
    </location>
    <ligand>
        <name>K(+)</name>
        <dbReference type="ChEBI" id="CHEBI:29103"/>
    </ligand>
</feature>
<dbReference type="PANTHER" id="PTHR32024">
    <property type="entry name" value="TRK SYSTEM POTASSIUM UPTAKE PROTEIN TRKG-RELATED"/>
    <property type="match status" value="1"/>
</dbReference>
<dbReference type="Pfam" id="PF02386">
    <property type="entry name" value="TrkH"/>
    <property type="match status" value="2"/>
</dbReference>
<feature type="transmembrane region" description="Helical" evidence="13">
    <location>
        <begin position="273"/>
        <end position="293"/>
    </location>
</feature>
<comment type="caution">
    <text evidence="14">The sequence shown here is derived from an EMBL/GenBank/DDBJ whole genome shotgun (WGS) entry which is preliminary data.</text>
</comment>
<sequence length="484" mass="52740">MTNAKLVAKILGVLMLVEAALLLVPIGVDLYYGEDTIFSFVSSAVITLLAGVVMMTYGRGADNIMNRRDGFFIVTMSWVLFTVFGLLPFYIGGYVETVTDCFFETMSGFTTTGFTVIDNLESLPHSILFWRSFIQWVGGLGMVFFTIAVLPVFGTGGVQLFAAEATGITSDRVHSRIGVTARWIWSIYLGITALETFFLCTAGMGLFDSICHSFSTTATGGFSTKQANVMYWDSPAIEYIMSIFMFVSGVNFTLLYLAAFKGRFSQLFRNTELRYYIATFCYFVLAIAGILYLQGGMGLEESFRKSLFQVATCQTTSGFASDDFTLWPASTNILLLTSMLIGACAGSTSGSIKCVRIAVVVKALKNEFNSMIHPNAVLPVKMNGKVLPQKTVLSAVVFAIVYIIIAMVGTFLYYTTGIGLTESLSMSVSSLGNVGVGLGNYGPAYSCSSLTDFAKWVTSALMLVGRLEIFTVLLLFAPSFWKNA</sequence>
<comment type="subcellular location">
    <subcellularLocation>
        <location evidence="1">Cell inner membrane</location>
        <topology evidence="1">Multi-pass membrane protein</topology>
    </subcellularLocation>
</comment>
<evidence type="ECO:0000256" key="3">
    <source>
        <dbReference type="ARBA" id="ARBA00022448"/>
    </source>
</evidence>
<evidence type="ECO:0000256" key="12">
    <source>
        <dbReference type="PIRSR" id="PIRSR006247-1"/>
    </source>
</evidence>
<feature type="binding site" evidence="12">
    <location>
        <position position="316"/>
    </location>
    <ligand>
        <name>K(+)</name>
        <dbReference type="ChEBI" id="CHEBI:29103"/>
    </ligand>
</feature>
<accession>A0A9D2UGR3</accession>
<evidence type="ECO:0000256" key="2">
    <source>
        <dbReference type="ARBA" id="ARBA00009137"/>
    </source>
</evidence>
<evidence type="ECO:0000313" key="15">
    <source>
        <dbReference type="Proteomes" id="UP000787625"/>
    </source>
</evidence>
<dbReference type="InterPro" id="IPR003445">
    <property type="entry name" value="Cat_transpt"/>
</dbReference>
<feature type="transmembrane region" description="Helical" evidence="13">
    <location>
        <begin position="460"/>
        <end position="481"/>
    </location>
</feature>
<keyword evidence="8 12" id="KW-0630">Potassium</keyword>
<feature type="binding site" evidence="12">
    <location>
        <position position="433"/>
    </location>
    <ligand>
        <name>K(+)</name>
        <dbReference type="ChEBI" id="CHEBI:29103"/>
    </ligand>
</feature>
<evidence type="ECO:0000256" key="1">
    <source>
        <dbReference type="ARBA" id="ARBA00004429"/>
    </source>
</evidence>
<dbReference type="EMBL" id="DWUP01000011">
    <property type="protein sequence ID" value="HJD52210.1"/>
    <property type="molecule type" value="Genomic_DNA"/>
</dbReference>
<keyword evidence="11 13" id="KW-0472">Membrane</keyword>
<gene>
    <name evidence="14" type="ORF">IAA93_00560</name>
</gene>
<organism evidence="14 15">
    <name type="scientific">Candidatus Avibacteroides avistercoris</name>
    <dbReference type="NCBI Taxonomy" id="2840690"/>
    <lineage>
        <taxon>Bacteria</taxon>
        <taxon>Pseudomonadati</taxon>
        <taxon>Bacteroidota</taxon>
        <taxon>Bacteroidia</taxon>
        <taxon>Bacteroidales</taxon>
        <taxon>Bacteroidaceae</taxon>
        <taxon>Bacteroidaceae incertae sedis</taxon>
        <taxon>Candidatus Avibacteroides</taxon>
    </lineage>
</organism>
<keyword evidence="5" id="KW-0997">Cell inner membrane</keyword>
<feature type="transmembrane region" description="Helical" evidence="13">
    <location>
        <begin position="37"/>
        <end position="58"/>
    </location>
</feature>
<dbReference type="Proteomes" id="UP000787625">
    <property type="component" value="Unassembled WGS sequence"/>
</dbReference>
<feature type="transmembrane region" description="Helical" evidence="13">
    <location>
        <begin position="70"/>
        <end position="91"/>
    </location>
</feature>
<reference evidence="14" key="1">
    <citation type="journal article" date="2021" name="PeerJ">
        <title>Extensive microbial diversity within the chicken gut microbiome revealed by metagenomics and culture.</title>
        <authorList>
            <person name="Gilroy R."/>
            <person name="Ravi A."/>
            <person name="Getino M."/>
            <person name="Pursley I."/>
            <person name="Horton D.L."/>
            <person name="Alikhan N.F."/>
            <person name="Baker D."/>
            <person name="Gharbi K."/>
            <person name="Hall N."/>
            <person name="Watson M."/>
            <person name="Adriaenssens E.M."/>
            <person name="Foster-Nyarko E."/>
            <person name="Jarju S."/>
            <person name="Secka A."/>
            <person name="Antonio M."/>
            <person name="Oren A."/>
            <person name="Chaudhuri R.R."/>
            <person name="La Ragione R."/>
            <person name="Hildebrand F."/>
            <person name="Pallen M.J."/>
        </authorList>
    </citation>
    <scope>NUCLEOTIDE SEQUENCE</scope>
    <source>
        <strain evidence="14">MalCec1-1739</strain>
    </source>
</reference>
<reference evidence="14" key="2">
    <citation type="submission" date="2021-04" db="EMBL/GenBank/DDBJ databases">
        <authorList>
            <person name="Gilroy R."/>
        </authorList>
    </citation>
    <scope>NUCLEOTIDE SEQUENCE</scope>
    <source>
        <strain evidence="14">MalCec1-1739</strain>
    </source>
</reference>